<feature type="transmembrane region" description="Helical" evidence="7">
    <location>
        <begin position="216"/>
        <end position="233"/>
    </location>
</feature>
<feature type="transmembrane region" description="Helical" evidence="7">
    <location>
        <begin position="152"/>
        <end position="173"/>
    </location>
</feature>
<dbReference type="InterPro" id="IPR011701">
    <property type="entry name" value="MFS"/>
</dbReference>
<dbReference type="GO" id="GO:0022857">
    <property type="term" value="F:transmembrane transporter activity"/>
    <property type="evidence" value="ECO:0007669"/>
    <property type="project" value="InterPro"/>
</dbReference>
<name>A0A841TTU7_9BACL</name>
<keyword evidence="5 7" id="KW-1133">Transmembrane helix</keyword>
<evidence type="ECO:0000256" key="5">
    <source>
        <dbReference type="ARBA" id="ARBA00022989"/>
    </source>
</evidence>
<dbReference type="Gene3D" id="1.20.1250.20">
    <property type="entry name" value="MFS general substrate transporter like domains"/>
    <property type="match status" value="1"/>
</dbReference>
<evidence type="ECO:0000256" key="7">
    <source>
        <dbReference type="SAM" id="Phobius"/>
    </source>
</evidence>
<feature type="transmembrane region" description="Helical" evidence="7">
    <location>
        <begin position="95"/>
        <end position="116"/>
    </location>
</feature>
<feature type="transmembrane region" description="Helical" evidence="7">
    <location>
        <begin position="185"/>
        <end position="204"/>
    </location>
</feature>
<feature type="transmembrane region" description="Helical" evidence="7">
    <location>
        <begin position="291"/>
        <end position="312"/>
    </location>
</feature>
<feature type="transmembrane region" description="Helical" evidence="7">
    <location>
        <begin position="37"/>
        <end position="59"/>
    </location>
</feature>
<keyword evidence="4 7" id="KW-0812">Transmembrane</keyword>
<reference evidence="9 10" key="1">
    <citation type="submission" date="2020-08" db="EMBL/GenBank/DDBJ databases">
        <title>Cohnella phylogeny.</title>
        <authorList>
            <person name="Dunlap C."/>
        </authorList>
    </citation>
    <scope>NUCLEOTIDE SEQUENCE [LARGE SCALE GENOMIC DNA]</scope>
    <source>
        <strain evidence="9 10">DSM 25239</strain>
    </source>
</reference>
<dbReference type="InterPro" id="IPR004638">
    <property type="entry name" value="EmrB-like"/>
</dbReference>
<evidence type="ECO:0000256" key="6">
    <source>
        <dbReference type="ARBA" id="ARBA00023136"/>
    </source>
</evidence>
<dbReference type="PANTHER" id="PTHR42718:SF24">
    <property type="entry name" value="MAJOR FACILITATOR SUPERFAMILY (MFS) PROFILE DOMAIN-CONTAINING PROTEIN"/>
    <property type="match status" value="1"/>
</dbReference>
<evidence type="ECO:0000313" key="9">
    <source>
        <dbReference type="EMBL" id="MBB6690322.1"/>
    </source>
</evidence>
<accession>A0A841TTU7</accession>
<gene>
    <name evidence="9" type="ORF">H7B90_02810</name>
</gene>
<dbReference type="PANTHER" id="PTHR42718">
    <property type="entry name" value="MAJOR FACILITATOR SUPERFAMILY MULTIDRUG TRANSPORTER MFSC"/>
    <property type="match status" value="1"/>
</dbReference>
<comment type="caution">
    <text evidence="9">The sequence shown here is derived from an EMBL/GenBank/DDBJ whole genome shotgun (WGS) entry which is preliminary data.</text>
</comment>
<dbReference type="Proteomes" id="UP000553776">
    <property type="component" value="Unassembled WGS sequence"/>
</dbReference>
<dbReference type="PRINTS" id="PR01036">
    <property type="entry name" value="TCRTETB"/>
</dbReference>
<feature type="transmembrane region" description="Helical" evidence="7">
    <location>
        <begin position="444"/>
        <end position="462"/>
    </location>
</feature>
<feature type="transmembrane region" description="Helical" evidence="7">
    <location>
        <begin position="66"/>
        <end position="89"/>
    </location>
</feature>
<organism evidence="9 10">
    <name type="scientific">Cohnella xylanilytica</name>
    <dbReference type="NCBI Taxonomy" id="557555"/>
    <lineage>
        <taxon>Bacteria</taxon>
        <taxon>Bacillati</taxon>
        <taxon>Bacillota</taxon>
        <taxon>Bacilli</taxon>
        <taxon>Bacillales</taxon>
        <taxon>Paenibacillaceae</taxon>
        <taxon>Cohnella</taxon>
    </lineage>
</organism>
<keyword evidence="6 7" id="KW-0472">Membrane</keyword>
<comment type="subcellular location">
    <subcellularLocation>
        <location evidence="1">Cell membrane</location>
        <topology evidence="1">Multi-pass membrane protein</topology>
    </subcellularLocation>
</comment>
<evidence type="ECO:0000259" key="8">
    <source>
        <dbReference type="PROSITE" id="PS50850"/>
    </source>
</evidence>
<feature type="transmembrane region" description="Helical" evidence="7">
    <location>
        <begin position="319"/>
        <end position="336"/>
    </location>
</feature>
<protein>
    <submittedName>
        <fullName evidence="9">Multidrug efflux MFS transporter</fullName>
    </submittedName>
</protein>
<dbReference type="InterPro" id="IPR020846">
    <property type="entry name" value="MFS_dom"/>
</dbReference>
<feature type="transmembrane region" description="Helical" evidence="7">
    <location>
        <begin position="348"/>
        <end position="365"/>
    </location>
</feature>
<dbReference type="EMBL" id="JACJVR010000007">
    <property type="protein sequence ID" value="MBB6690322.1"/>
    <property type="molecule type" value="Genomic_DNA"/>
</dbReference>
<dbReference type="PROSITE" id="PS50850">
    <property type="entry name" value="MFS"/>
    <property type="match status" value="1"/>
</dbReference>
<evidence type="ECO:0000256" key="1">
    <source>
        <dbReference type="ARBA" id="ARBA00004651"/>
    </source>
</evidence>
<feature type="domain" description="Major facilitator superfamily (MFS) profile" evidence="8">
    <location>
        <begin position="1"/>
        <end position="466"/>
    </location>
</feature>
<evidence type="ECO:0000256" key="2">
    <source>
        <dbReference type="ARBA" id="ARBA00022448"/>
    </source>
</evidence>
<feature type="transmembrane region" description="Helical" evidence="7">
    <location>
        <begin position="128"/>
        <end position="146"/>
    </location>
</feature>
<feature type="transmembrane region" description="Helical" evidence="7">
    <location>
        <begin position="254"/>
        <end position="279"/>
    </location>
</feature>
<evidence type="ECO:0000313" key="10">
    <source>
        <dbReference type="Proteomes" id="UP000553776"/>
    </source>
</evidence>
<sequence>MAAIIIGAFVTILNQTLLNVALPKIMDNLAITPNTAQWLTTGFMLVNGVLIPLSAYLVGKFTTRQLFITAMGLFLVGTIFCAFADSFAILMAGRIIQAAGAGIMMPLMSIVVLTIFKVEERGKAMGMMGIAMIFAPAVGPTLSGWIVEHHSWHVLFYIIAPFALIALLFGLMFMKNVGQLTNPKLNLLGVVLSTLGFGGLLFGFSEAGNNGWDSATVIVSLAVGFVALVLFILKELLASKTPLLEFRVFKYNMFSLTTVINILITMAMYAGMILTPIYMQNILGLTPIKSGLALLPGAILMGIMSPVTGAIFDKIGARWLAVVGLVITAATTWEFGQLTVDTTYTHMVVIYTIRMFGMSMLMMPIQTAGMNQLPQRLNPHGSAMSQTLRTVGGALGTAWLVTVMTNKTKDVAKELVISGQVDVNDKVKMLDVTNHATVSGINHAFMYAFWLTIAALALSFFIQKTKPQKDFAAGAEATGGKAAASSNG</sequence>
<feature type="transmembrane region" description="Helical" evidence="7">
    <location>
        <begin position="386"/>
        <end position="405"/>
    </location>
</feature>
<dbReference type="NCBIfam" id="TIGR00711">
    <property type="entry name" value="efflux_EmrB"/>
    <property type="match status" value="1"/>
</dbReference>
<dbReference type="SUPFAM" id="SSF103473">
    <property type="entry name" value="MFS general substrate transporter"/>
    <property type="match status" value="1"/>
</dbReference>
<dbReference type="Pfam" id="PF07690">
    <property type="entry name" value="MFS_1"/>
    <property type="match status" value="1"/>
</dbReference>
<keyword evidence="3" id="KW-1003">Cell membrane</keyword>
<keyword evidence="10" id="KW-1185">Reference proteome</keyword>
<dbReference type="GO" id="GO:0005886">
    <property type="term" value="C:plasma membrane"/>
    <property type="evidence" value="ECO:0007669"/>
    <property type="project" value="UniProtKB-SubCell"/>
</dbReference>
<keyword evidence="2" id="KW-0813">Transport</keyword>
<dbReference type="Gene3D" id="1.20.1720.10">
    <property type="entry name" value="Multidrug resistance protein D"/>
    <property type="match status" value="1"/>
</dbReference>
<dbReference type="InterPro" id="IPR036259">
    <property type="entry name" value="MFS_trans_sf"/>
</dbReference>
<proteinExistence type="predicted"/>
<evidence type="ECO:0000256" key="3">
    <source>
        <dbReference type="ARBA" id="ARBA00022475"/>
    </source>
</evidence>
<dbReference type="AlphaFoldDB" id="A0A841TTU7"/>
<evidence type="ECO:0000256" key="4">
    <source>
        <dbReference type="ARBA" id="ARBA00022692"/>
    </source>
</evidence>
<dbReference type="CDD" id="cd17503">
    <property type="entry name" value="MFS_LmrB_MDR_like"/>
    <property type="match status" value="1"/>
</dbReference>